<protein>
    <recommendedName>
        <fullName evidence="2">DUF3530 family protein</fullName>
    </recommendedName>
</protein>
<dbReference type="AlphaFoldDB" id="A0A3B1C855"/>
<sequence>MRHTALFSIILIASLLAGLSTAYAASTTSDIAKEKRWAEQIKDNLFDGELVWLKAKDQKQKFLGIYTKETAPHAQGGAILLHGMGAHPDWPDIIFPLRTKLPEYGWTTLSIQMPVLDNDASFRDYAPLFAQVPGRIDAAIALLKSKGISNIAIIGHSLGSTMGAYYLSQHKKNDVRAFVGIGMGMSKQNKNMDTPTSLAKIKIPVFDLYGEEDLFSVLDSVERRANAAAQAGNKNYYQLRVPGANHFFRDQEEILVKRVGGWLNRYAAGKELQVK</sequence>
<gene>
    <name evidence="1" type="ORF">MNBD_GAMMA24-339</name>
</gene>
<evidence type="ECO:0000313" key="1">
    <source>
        <dbReference type="EMBL" id="VAX13027.1"/>
    </source>
</evidence>
<dbReference type="Pfam" id="PF12048">
    <property type="entry name" value="DUF3530"/>
    <property type="match status" value="2"/>
</dbReference>
<proteinExistence type="predicted"/>
<dbReference type="Gene3D" id="3.40.50.1820">
    <property type="entry name" value="alpha/beta hydrolase"/>
    <property type="match status" value="1"/>
</dbReference>
<reference evidence="1" key="1">
    <citation type="submission" date="2018-06" db="EMBL/GenBank/DDBJ databases">
        <authorList>
            <person name="Zhirakovskaya E."/>
        </authorList>
    </citation>
    <scope>NUCLEOTIDE SEQUENCE</scope>
</reference>
<dbReference type="EMBL" id="UOFZ01000085">
    <property type="protein sequence ID" value="VAX13027.1"/>
    <property type="molecule type" value="Genomic_DNA"/>
</dbReference>
<evidence type="ECO:0008006" key="2">
    <source>
        <dbReference type="Google" id="ProtNLM"/>
    </source>
</evidence>
<dbReference type="InterPro" id="IPR029058">
    <property type="entry name" value="AB_hydrolase_fold"/>
</dbReference>
<organism evidence="1">
    <name type="scientific">hydrothermal vent metagenome</name>
    <dbReference type="NCBI Taxonomy" id="652676"/>
    <lineage>
        <taxon>unclassified sequences</taxon>
        <taxon>metagenomes</taxon>
        <taxon>ecological metagenomes</taxon>
    </lineage>
</organism>
<name>A0A3B1C855_9ZZZZ</name>
<dbReference type="InterPro" id="IPR022529">
    <property type="entry name" value="DUF3530"/>
</dbReference>
<dbReference type="SUPFAM" id="SSF53474">
    <property type="entry name" value="alpha/beta-Hydrolases"/>
    <property type="match status" value="1"/>
</dbReference>
<accession>A0A3B1C855</accession>